<dbReference type="EMBL" id="SDMP01000007">
    <property type="protein sequence ID" value="RYR50272.1"/>
    <property type="molecule type" value="Genomic_DNA"/>
</dbReference>
<evidence type="ECO:0000313" key="4">
    <source>
        <dbReference type="Proteomes" id="UP000289738"/>
    </source>
</evidence>
<sequence length="236" mass="28079">MQDALSCGMGFYSCIYLNLFWQLEESRLGVKIIQIDDHLYLPQLYWYNSVFGYFVGVNHHGQSTLLGCVLIKNKDIQSFKWLFEYWLYCMGENDQKGFLSINVHRCERTIETCRPTTIYRNWNDFLMKYGVGGNNWLSELFEDRHLRISIYLDHHVWTRMKSTQSSERSRKQKEKEFHVADFHTIIPCATKSSIEAQFQHVYIHEKFREVQEQFREKLNILDGGSIIQPSFSPYDA</sequence>
<dbReference type="Proteomes" id="UP000289738">
    <property type="component" value="Chromosome A07"/>
</dbReference>
<comment type="subcellular location">
    <subcellularLocation>
        <location evidence="1">Nucleus</location>
    </subcellularLocation>
</comment>
<dbReference type="GO" id="GO:0006355">
    <property type="term" value="P:regulation of DNA-templated transcription"/>
    <property type="evidence" value="ECO:0007669"/>
    <property type="project" value="UniProtKB-UniRule"/>
</dbReference>
<feature type="domain" description="MULE transposase" evidence="2">
    <location>
        <begin position="50"/>
        <end position="98"/>
    </location>
</feature>
<keyword evidence="1" id="KW-0862">Zinc</keyword>
<reference evidence="3 4" key="1">
    <citation type="submission" date="2019-01" db="EMBL/GenBank/DDBJ databases">
        <title>Sequencing of cultivated peanut Arachis hypogaea provides insights into genome evolution and oil improvement.</title>
        <authorList>
            <person name="Chen X."/>
        </authorList>
    </citation>
    <scope>NUCLEOTIDE SEQUENCE [LARGE SCALE GENOMIC DNA]</scope>
    <source>
        <strain evidence="4">cv. Fuhuasheng</strain>
        <tissue evidence="3">Leaves</tissue>
    </source>
</reference>
<name>A0A445CH69_ARAHY</name>
<dbReference type="InterPro" id="IPR018289">
    <property type="entry name" value="MULE_transposase_dom"/>
</dbReference>
<accession>A0A445CH69</accession>
<evidence type="ECO:0000259" key="2">
    <source>
        <dbReference type="Pfam" id="PF10551"/>
    </source>
</evidence>
<dbReference type="PANTHER" id="PTHR31669:SF283">
    <property type="entry name" value="PROTEIN FAR1-RELATED SEQUENCE"/>
    <property type="match status" value="1"/>
</dbReference>
<keyword evidence="1" id="KW-0479">Metal-binding</keyword>
<dbReference type="PANTHER" id="PTHR31669">
    <property type="entry name" value="PROTEIN FAR1-RELATED SEQUENCE 10-RELATED"/>
    <property type="match status" value="1"/>
</dbReference>
<keyword evidence="4" id="KW-1185">Reference proteome</keyword>
<proteinExistence type="inferred from homology"/>
<comment type="similarity">
    <text evidence="1">Belongs to the FHY3/FAR1 family.</text>
</comment>
<dbReference type="GO" id="GO:0008270">
    <property type="term" value="F:zinc ion binding"/>
    <property type="evidence" value="ECO:0007669"/>
    <property type="project" value="UniProtKB-UniRule"/>
</dbReference>
<dbReference type="AlphaFoldDB" id="A0A445CH69"/>
<protein>
    <recommendedName>
        <fullName evidence="1">Protein FAR1-RELATED SEQUENCE</fullName>
    </recommendedName>
</protein>
<comment type="caution">
    <text evidence="3">The sequence shown here is derived from an EMBL/GenBank/DDBJ whole genome shotgun (WGS) entry which is preliminary data.</text>
</comment>
<evidence type="ECO:0000313" key="3">
    <source>
        <dbReference type="EMBL" id="RYR50272.1"/>
    </source>
</evidence>
<evidence type="ECO:0000256" key="1">
    <source>
        <dbReference type="RuleBase" id="RU367018"/>
    </source>
</evidence>
<keyword evidence="1" id="KW-0863">Zinc-finger</keyword>
<comment type="function">
    <text evidence="1">Putative transcription activator involved in regulating light control of development.</text>
</comment>
<dbReference type="InterPro" id="IPR031052">
    <property type="entry name" value="FHY3/FAR1"/>
</dbReference>
<organism evidence="3 4">
    <name type="scientific">Arachis hypogaea</name>
    <name type="common">Peanut</name>
    <dbReference type="NCBI Taxonomy" id="3818"/>
    <lineage>
        <taxon>Eukaryota</taxon>
        <taxon>Viridiplantae</taxon>
        <taxon>Streptophyta</taxon>
        <taxon>Embryophyta</taxon>
        <taxon>Tracheophyta</taxon>
        <taxon>Spermatophyta</taxon>
        <taxon>Magnoliopsida</taxon>
        <taxon>eudicotyledons</taxon>
        <taxon>Gunneridae</taxon>
        <taxon>Pentapetalae</taxon>
        <taxon>rosids</taxon>
        <taxon>fabids</taxon>
        <taxon>Fabales</taxon>
        <taxon>Fabaceae</taxon>
        <taxon>Papilionoideae</taxon>
        <taxon>50 kb inversion clade</taxon>
        <taxon>dalbergioids sensu lato</taxon>
        <taxon>Dalbergieae</taxon>
        <taxon>Pterocarpus clade</taxon>
        <taxon>Arachis</taxon>
    </lineage>
</organism>
<dbReference type="Pfam" id="PF10551">
    <property type="entry name" value="MULE"/>
    <property type="match status" value="1"/>
</dbReference>
<gene>
    <name evidence="3" type="ORF">Ahy_A07g036883</name>
</gene>
<dbReference type="GO" id="GO:0005634">
    <property type="term" value="C:nucleus"/>
    <property type="evidence" value="ECO:0007669"/>
    <property type="project" value="UniProtKB-SubCell"/>
</dbReference>
<keyword evidence="1" id="KW-0539">Nucleus</keyword>